<reference evidence="1 2" key="1">
    <citation type="journal article" date="2011" name="J. Exp. Med.">
        <title>A live-attenuated chlamydial vaccine protects against trachoma in nonhuman primates.</title>
        <authorList>
            <person name="Kari L."/>
            <person name="Whitmire W.M."/>
            <person name="Olivares-Zavaleta N."/>
            <person name="Goheen M.M."/>
            <person name="Taylor L.D."/>
            <person name="Carlson J.H."/>
            <person name="Sturdevant G.L."/>
            <person name="Lu C."/>
            <person name="Bakios L.E."/>
            <person name="Randall L.B."/>
            <person name="Parnell M.J."/>
            <person name="Zhong G."/>
            <person name="Caldwell H.D."/>
        </authorList>
    </citation>
    <scope>NUCLEOTIDE SEQUENCE [LARGE SCALE GENOMIC DNA]</scope>
    <source>
        <strain evidence="1 2">A2497</strain>
    </source>
</reference>
<dbReference type="PATRIC" id="fig|580047.4.peg.326"/>
<dbReference type="Pfam" id="PF16802">
    <property type="entry name" value="DUF5070"/>
    <property type="match status" value="1"/>
</dbReference>
<dbReference type="KEGG" id="cra:CTO_0318"/>
<evidence type="ECO:0000313" key="1">
    <source>
        <dbReference type="EMBL" id="AEP35135.1"/>
    </source>
</evidence>
<name>G4NME1_CHLT4</name>
<dbReference type="EMBL" id="CP002401">
    <property type="protein sequence ID" value="AEP35135.1"/>
    <property type="molecule type" value="Genomic_DNA"/>
</dbReference>
<proteinExistence type="predicted"/>
<dbReference type="AlphaFoldDB" id="G4NME1"/>
<dbReference type="InterPro" id="IPR031839">
    <property type="entry name" value="DUF5070"/>
</dbReference>
<gene>
    <name evidence="1" type="ordered locus">CTO_0318</name>
</gene>
<organism evidence="1 2">
    <name type="scientific">Chlamydia trachomatis serovar A (strain A2497)</name>
    <dbReference type="NCBI Taxonomy" id="580047"/>
    <lineage>
        <taxon>Bacteria</taxon>
        <taxon>Pseudomonadati</taxon>
        <taxon>Chlamydiota</taxon>
        <taxon>Chlamydiia</taxon>
        <taxon>Chlamydiales</taxon>
        <taxon>Chlamydiaceae</taxon>
        <taxon>Chlamydia/Chlamydophila group</taxon>
        <taxon>Chlamydia</taxon>
    </lineage>
</organism>
<accession>G4NME1</accession>
<dbReference type="Gene3D" id="3.10.129.150">
    <property type="entry name" value="Domain of unknown function (DUF5070)"/>
    <property type="match status" value="1"/>
</dbReference>
<sequence length="157" mass="18203">MSMRAVLHLEHKRYFQNHGHILFEGLAPVSDCKQLEAELKLFLKEVAVVKDRHLQRWRENVHRTLPEVQMIVKRVRLDHLAAELTHRSRVALVRDLWVQKQEEIFFDDCDCSVLLCLSGEKAGWGLFFSGEYPQDVFNWGAGDTAIILRFSSAGFPN</sequence>
<dbReference type="Proteomes" id="UP000009287">
    <property type="component" value="Chromosome"/>
</dbReference>
<evidence type="ECO:0000313" key="2">
    <source>
        <dbReference type="Proteomes" id="UP000009287"/>
    </source>
</evidence>
<protein>
    <submittedName>
        <fullName evidence="1">Uncharacterized protein</fullName>
    </submittedName>
</protein>